<comment type="caution">
    <text evidence="2">The sequence shown here is derived from an EMBL/GenBank/DDBJ whole genome shotgun (WGS) entry which is preliminary data.</text>
</comment>
<reference evidence="2 3" key="1">
    <citation type="submission" date="2018-10" db="EMBL/GenBank/DDBJ databases">
        <title>Horizontal transference of carbapenem resistance between Klebsiella pneumoniae and Kluyvera ascorbata during abdominal infection: a case report.</title>
        <authorList>
            <person name="Raro O.H.F."/>
            <person name="Lima-Morales D."/>
            <person name="Barth A.L."/>
            <person name="Paim T.G.S."/>
            <person name="Mott M.P."/>
            <person name="Riche C.V.W."/>
            <person name="Teixeira U.F."/>
            <person name="Waechter F."/>
            <person name="Dias C.A.G."/>
        </authorList>
    </citation>
    <scope>NUCLEOTIDE SEQUENCE [LARGE SCALE GENOMIC DNA]</scope>
    <source>
        <strain evidence="2 3">OT2</strain>
    </source>
</reference>
<dbReference type="InterPro" id="IPR029032">
    <property type="entry name" value="AhpD-like"/>
</dbReference>
<accession>A0A3N2S210</accession>
<proteinExistence type="predicted"/>
<protein>
    <submittedName>
        <fullName evidence="2">Carboxymuconolactone decarboxylase family protein</fullName>
    </submittedName>
</protein>
<dbReference type="Proteomes" id="UP000268051">
    <property type="component" value="Unassembled WGS sequence"/>
</dbReference>
<dbReference type="SUPFAM" id="SSF69118">
    <property type="entry name" value="AhpD-like"/>
    <property type="match status" value="1"/>
</dbReference>
<dbReference type="OrthoDB" id="9801997at2"/>
<dbReference type="InterPro" id="IPR003779">
    <property type="entry name" value="CMD-like"/>
</dbReference>
<evidence type="ECO:0000313" key="3">
    <source>
        <dbReference type="Proteomes" id="UP000268051"/>
    </source>
</evidence>
<dbReference type="Gene3D" id="1.20.1290.10">
    <property type="entry name" value="AhpD-like"/>
    <property type="match status" value="1"/>
</dbReference>
<dbReference type="GO" id="GO:0051920">
    <property type="term" value="F:peroxiredoxin activity"/>
    <property type="evidence" value="ECO:0007669"/>
    <property type="project" value="InterPro"/>
</dbReference>
<dbReference type="PANTHER" id="PTHR34846">
    <property type="entry name" value="4-CARBOXYMUCONOLACTONE DECARBOXYLASE FAMILY PROTEIN (AFU_ORTHOLOGUE AFUA_6G11590)"/>
    <property type="match status" value="1"/>
</dbReference>
<name>A0A3N2S210_9ENTR</name>
<evidence type="ECO:0000259" key="1">
    <source>
        <dbReference type="Pfam" id="PF02627"/>
    </source>
</evidence>
<dbReference type="EMBL" id="RHFN01000011">
    <property type="protein sequence ID" value="ROU13759.1"/>
    <property type="molecule type" value="Genomic_DNA"/>
</dbReference>
<dbReference type="PANTHER" id="PTHR34846:SF10">
    <property type="entry name" value="CYTOPLASMIC PROTEIN"/>
    <property type="match status" value="1"/>
</dbReference>
<evidence type="ECO:0000313" key="2">
    <source>
        <dbReference type="EMBL" id="ROU13759.1"/>
    </source>
</evidence>
<sequence length="241" mass="27091">MRWALGKQNFAVLFNNGGNNINGFQHSGQRRDKGNAILSLLCCQLKPCRSLRVKNKQPWVQPLSQLPLSLKPIVAMQQKHYGSVLNPTRWWGRMPRLFWLVALFVGYLERKKARLDPTLRALLMTRVSQQCDCAFCIDANSLRLAQRSGAMDKVLALPDWHTSTLFSPAERAALGYADAMTATPPRVSDEQKISLHCHFSNEQITEMTALVAFQNLSARFNAALEIPSQGLCRTDGDSHAR</sequence>
<gene>
    <name evidence="2" type="ORF">EB837_12605</name>
</gene>
<feature type="domain" description="Carboxymuconolactone decarboxylase-like" evidence="1">
    <location>
        <begin position="97"/>
        <end position="178"/>
    </location>
</feature>
<dbReference type="Pfam" id="PF02627">
    <property type="entry name" value="CMD"/>
    <property type="match status" value="1"/>
</dbReference>
<dbReference type="AlphaFoldDB" id="A0A3N2S210"/>
<organism evidence="2 3">
    <name type="scientific">Kluyvera ascorbata</name>
    <dbReference type="NCBI Taxonomy" id="51288"/>
    <lineage>
        <taxon>Bacteria</taxon>
        <taxon>Pseudomonadati</taxon>
        <taxon>Pseudomonadota</taxon>
        <taxon>Gammaproteobacteria</taxon>
        <taxon>Enterobacterales</taxon>
        <taxon>Enterobacteriaceae</taxon>
        <taxon>Kluyvera</taxon>
    </lineage>
</organism>